<name>A0AAN8Q6I0_PATCE</name>
<feature type="domain" description="Chitin-binding type-2" evidence="6">
    <location>
        <begin position="1"/>
        <end position="58"/>
    </location>
</feature>
<keyword evidence="5" id="KW-0325">Glycoprotein</keyword>
<dbReference type="InterPro" id="IPR002557">
    <property type="entry name" value="Chitin-bd_dom"/>
</dbReference>
<dbReference type="Gene3D" id="2.60.120.200">
    <property type="match status" value="1"/>
</dbReference>
<comment type="caution">
    <text evidence="7">The sequence shown here is derived from an EMBL/GenBank/DDBJ whole genome shotgun (WGS) entry which is preliminary data.</text>
</comment>
<evidence type="ECO:0000259" key="6">
    <source>
        <dbReference type="PROSITE" id="PS50940"/>
    </source>
</evidence>
<evidence type="ECO:0000256" key="1">
    <source>
        <dbReference type="ARBA" id="ARBA00022669"/>
    </source>
</evidence>
<dbReference type="Proteomes" id="UP001347796">
    <property type="component" value="Unassembled WGS sequence"/>
</dbReference>
<dbReference type="PROSITE" id="PS50940">
    <property type="entry name" value="CHIT_BIND_II"/>
    <property type="match status" value="1"/>
</dbReference>
<keyword evidence="2" id="KW-0732">Signal</keyword>
<dbReference type="SUPFAM" id="SSF57625">
    <property type="entry name" value="Invertebrate chitin-binding proteins"/>
    <property type="match status" value="1"/>
</dbReference>
<dbReference type="PANTHER" id="PTHR23301:SF0">
    <property type="entry name" value="CHITIN-BINDING TYPE-2 DOMAIN-CONTAINING PROTEIN-RELATED"/>
    <property type="match status" value="1"/>
</dbReference>
<evidence type="ECO:0000313" key="7">
    <source>
        <dbReference type="EMBL" id="KAK6184125.1"/>
    </source>
</evidence>
<dbReference type="InterPro" id="IPR013320">
    <property type="entry name" value="ConA-like_dom_sf"/>
</dbReference>
<evidence type="ECO:0000256" key="2">
    <source>
        <dbReference type="ARBA" id="ARBA00022729"/>
    </source>
</evidence>
<dbReference type="InterPro" id="IPR051940">
    <property type="entry name" value="Chitin_bind-dev_reg"/>
</dbReference>
<proteinExistence type="predicted"/>
<keyword evidence="4" id="KW-1015">Disulfide bond</keyword>
<evidence type="ECO:0000256" key="4">
    <source>
        <dbReference type="ARBA" id="ARBA00023157"/>
    </source>
</evidence>
<organism evidence="7 8">
    <name type="scientific">Patella caerulea</name>
    <name type="common">Rayed Mediterranean limpet</name>
    <dbReference type="NCBI Taxonomy" id="87958"/>
    <lineage>
        <taxon>Eukaryota</taxon>
        <taxon>Metazoa</taxon>
        <taxon>Spiralia</taxon>
        <taxon>Lophotrochozoa</taxon>
        <taxon>Mollusca</taxon>
        <taxon>Gastropoda</taxon>
        <taxon>Patellogastropoda</taxon>
        <taxon>Patelloidea</taxon>
        <taxon>Patellidae</taxon>
        <taxon>Patella</taxon>
    </lineage>
</organism>
<dbReference type="GO" id="GO:0008061">
    <property type="term" value="F:chitin binding"/>
    <property type="evidence" value="ECO:0007669"/>
    <property type="project" value="UniProtKB-KW"/>
</dbReference>
<dbReference type="SUPFAM" id="SSF49899">
    <property type="entry name" value="Concanavalin A-like lectins/glucanases"/>
    <property type="match status" value="1"/>
</dbReference>
<keyword evidence="8" id="KW-1185">Reference proteome</keyword>
<dbReference type="AlphaFoldDB" id="A0AAN8Q6I0"/>
<dbReference type="GO" id="GO:0005576">
    <property type="term" value="C:extracellular region"/>
    <property type="evidence" value="ECO:0007669"/>
    <property type="project" value="InterPro"/>
</dbReference>
<gene>
    <name evidence="7" type="ORF">SNE40_006652</name>
</gene>
<dbReference type="SMART" id="SM00494">
    <property type="entry name" value="ChtBD2"/>
    <property type="match status" value="2"/>
</dbReference>
<reference evidence="7 8" key="1">
    <citation type="submission" date="2024-01" db="EMBL/GenBank/DDBJ databases">
        <title>The genome of the rayed Mediterranean limpet Patella caerulea (Linnaeus, 1758).</title>
        <authorList>
            <person name="Anh-Thu Weber A."/>
            <person name="Halstead-Nussloch G."/>
        </authorList>
    </citation>
    <scope>NUCLEOTIDE SEQUENCE [LARGE SCALE GENOMIC DNA]</scope>
    <source>
        <strain evidence="7">AATW-2023a</strain>
        <tissue evidence="7">Whole specimen</tissue>
    </source>
</reference>
<accession>A0AAN8Q6I0</accession>
<dbReference type="PANTHER" id="PTHR23301">
    <property type="entry name" value="CHITIN BINDING PERITROPHIN-A"/>
    <property type="match status" value="1"/>
</dbReference>
<evidence type="ECO:0000313" key="8">
    <source>
        <dbReference type="Proteomes" id="UP001347796"/>
    </source>
</evidence>
<keyword evidence="3" id="KW-0677">Repeat</keyword>
<evidence type="ECO:0000256" key="5">
    <source>
        <dbReference type="ARBA" id="ARBA00023180"/>
    </source>
</evidence>
<dbReference type="Gene3D" id="2.170.140.10">
    <property type="entry name" value="Chitin binding domain"/>
    <property type="match status" value="1"/>
</dbReference>
<dbReference type="EMBL" id="JAZGQO010000006">
    <property type="protein sequence ID" value="KAK6184125.1"/>
    <property type="molecule type" value="Genomic_DNA"/>
</dbReference>
<evidence type="ECO:0000256" key="3">
    <source>
        <dbReference type="ARBA" id="ARBA00022737"/>
    </source>
</evidence>
<keyword evidence="1" id="KW-0147">Chitin-binding</keyword>
<protein>
    <recommendedName>
        <fullName evidence="6">Chitin-binding type-2 domain-containing protein</fullName>
    </recommendedName>
</protein>
<dbReference type="InterPro" id="IPR036508">
    <property type="entry name" value="Chitin-bd_dom_sf"/>
</dbReference>
<dbReference type="Pfam" id="PF01607">
    <property type="entry name" value="CBM_14"/>
    <property type="match status" value="1"/>
</dbReference>
<sequence length="348" mass="37971">MSNGIGYNPHSIDCRKYIQCEFGLNGVITPVVRECSHGLFWDQDLLNCNYPAAVQCAADPCKNMHSQTYKSGGNCREYYGCVNGSSVGQCCAKGNAYVSGRCVYNQGCNADCSGDAVNTVCDKRSVTGNKRAFEQQLSDYNWIPMPCAPGTAYSPKECRCTILVDSVAIPRCRRIVYLPFDNDVSDQSGNGNYVENIGVTVSGGSGYFDGKSGLRIPRFANVEFGSKFVIKMTYRKDGVSDTQEALVSNGDCGKPQTLLIATYKQKTLFGLHPVTGKSRAISVPSTVGWNNIIFKIQDKHLSGSVNGNEARTPYDGDVKRSQCALQIGRGTGLNNFRGYIDEFSVYMC</sequence>